<dbReference type="Proteomes" id="UP001054945">
    <property type="component" value="Unassembled WGS sequence"/>
</dbReference>
<sequence length="208" mass="23940">MLWTNLEIQDDIAGLNVTNNSLQSMEEARLSEGMIHLFLANNEFHVPPTGLLAPWRILAGSHTVRKPLELRLRLYLFRTIQKKYYDHKVSGLPKLVKTRRHKTGGCGSTPHGVTWVKEKDIDKDKEFDAFISFSHKDQDLVIPELIEQTEARDPKVKLFIHYKHFLPGELIQLNILRAIEVSRGLSSCFPSTYSYTRTRAENEMHGDS</sequence>
<dbReference type="PANTHER" id="PTHR24365">
    <property type="entry name" value="TOLL-LIKE RECEPTOR"/>
    <property type="match status" value="1"/>
</dbReference>
<dbReference type="GO" id="GO:0005886">
    <property type="term" value="C:plasma membrane"/>
    <property type="evidence" value="ECO:0007669"/>
    <property type="project" value="TreeGrafter"/>
</dbReference>
<dbReference type="PANTHER" id="PTHR24365:SF541">
    <property type="entry name" value="PROTEIN TOLL-RELATED"/>
    <property type="match status" value="1"/>
</dbReference>
<gene>
    <name evidence="7" type="primary">Tl_0</name>
    <name evidence="7" type="ORF">CEXT_321001</name>
</gene>
<dbReference type="GO" id="GO:0038023">
    <property type="term" value="F:signaling receptor activity"/>
    <property type="evidence" value="ECO:0007669"/>
    <property type="project" value="TreeGrafter"/>
</dbReference>
<evidence type="ECO:0000256" key="4">
    <source>
        <dbReference type="ARBA" id="ARBA00022989"/>
    </source>
</evidence>
<evidence type="ECO:0000256" key="2">
    <source>
        <dbReference type="ARBA" id="ARBA00022692"/>
    </source>
</evidence>
<evidence type="ECO:0000259" key="6">
    <source>
        <dbReference type="PROSITE" id="PS50104"/>
    </source>
</evidence>
<dbReference type="GO" id="GO:0007165">
    <property type="term" value="P:signal transduction"/>
    <property type="evidence" value="ECO:0007669"/>
    <property type="project" value="InterPro"/>
</dbReference>
<comment type="caution">
    <text evidence="7">The sequence shown here is derived from an EMBL/GenBank/DDBJ whole genome shotgun (WGS) entry which is preliminary data.</text>
</comment>
<organism evidence="7 8">
    <name type="scientific">Caerostris extrusa</name>
    <name type="common">Bark spider</name>
    <name type="synonym">Caerostris bankana</name>
    <dbReference type="NCBI Taxonomy" id="172846"/>
    <lineage>
        <taxon>Eukaryota</taxon>
        <taxon>Metazoa</taxon>
        <taxon>Ecdysozoa</taxon>
        <taxon>Arthropoda</taxon>
        <taxon>Chelicerata</taxon>
        <taxon>Arachnida</taxon>
        <taxon>Araneae</taxon>
        <taxon>Araneomorphae</taxon>
        <taxon>Entelegynae</taxon>
        <taxon>Araneoidea</taxon>
        <taxon>Araneidae</taxon>
        <taxon>Caerostris</taxon>
    </lineage>
</organism>
<dbReference type="SUPFAM" id="SSF52200">
    <property type="entry name" value="Toll/Interleukin receptor TIR domain"/>
    <property type="match status" value="1"/>
</dbReference>
<name>A0AAV4NSJ1_CAEEX</name>
<feature type="domain" description="TIR" evidence="6">
    <location>
        <begin position="125"/>
        <end position="208"/>
    </location>
</feature>
<keyword evidence="2" id="KW-0812">Transmembrane</keyword>
<keyword evidence="5" id="KW-0472">Membrane</keyword>
<evidence type="ECO:0000256" key="3">
    <source>
        <dbReference type="ARBA" id="ARBA00022729"/>
    </source>
</evidence>
<dbReference type="Gene3D" id="3.40.50.10140">
    <property type="entry name" value="Toll/interleukin-1 receptor homology (TIR) domain"/>
    <property type="match status" value="1"/>
</dbReference>
<dbReference type="InterPro" id="IPR000157">
    <property type="entry name" value="TIR_dom"/>
</dbReference>
<dbReference type="InterPro" id="IPR035897">
    <property type="entry name" value="Toll_tir_struct_dom_sf"/>
</dbReference>
<dbReference type="AlphaFoldDB" id="A0AAV4NSJ1"/>
<keyword evidence="4" id="KW-1133">Transmembrane helix</keyword>
<accession>A0AAV4NSJ1</accession>
<protein>
    <submittedName>
        <fullName evidence="7">Protein toll</fullName>
    </submittedName>
</protein>
<proteinExistence type="predicted"/>
<keyword evidence="8" id="KW-1185">Reference proteome</keyword>
<evidence type="ECO:0000256" key="5">
    <source>
        <dbReference type="ARBA" id="ARBA00023136"/>
    </source>
</evidence>
<evidence type="ECO:0000256" key="1">
    <source>
        <dbReference type="ARBA" id="ARBA00004370"/>
    </source>
</evidence>
<reference evidence="7 8" key="1">
    <citation type="submission" date="2021-06" db="EMBL/GenBank/DDBJ databases">
        <title>Caerostris extrusa draft genome.</title>
        <authorList>
            <person name="Kono N."/>
            <person name="Arakawa K."/>
        </authorList>
    </citation>
    <scope>NUCLEOTIDE SEQUENCE [LARGE SCALE GENOMIC DNA]</scope>
</reference>
<evidence type="ECO:0000313" key="8">
    <source>
        <dbReference type="Proteomes" id="UP001054945"/>
    </source>
</evidence>
<dbReference type="EMBL" id="BPLR01021227">
    <property type="protein sequence ID" value="GIX87338.1"/>
    <property type="molecule type" value="Genomic_DNA"/>
</dbReference>
<evidence type="ECO:0000313" key="7">
    <source>
        <dbReference type="EMBL" id="GIX87338.1"/>
    </source>
</evidence>
<keyword evidence="3" id="KW-0732">Signal</keyword>
<comment type="subcellular location">
    <subcellularLocation>
        <location evidence="1">Membrane</location>
    </subcellularLocation>
</comment>
<dbReference type="PROSITE" id="PS50104">
    <property type="entry name" value="TIR"/>
    <property type="match status" value="1"/>
</dbReference>